<protein>
    <submittedName>
        <fullName evidence="4">Zinc-binding dehydrogenase</fullName>
    </submittedName>
</protein>
<proteinExistence type="predicted"/>
<dbReference type="KEGG" id="ahal:FTX54_015060"/>
<feature type="domain" description="Enoyl reductase (ER)" evidence="3">
    <location>
        <begin position="10"/>
        <end position="320"/>
    </location>
</feature>
<keyword evidence="1" id="KW-0521">NADP</keyword>
<dbReference type="Gene3D" id="3.40.50.720">
    <property type="entry name" value="NAD(P)-binding Rossmann-like Domain"/>
    <property type="match status" value="1"/>
</dbReference>
<dbReference type="GO" id="GO:0003960">
    <property type="term" value="F:quinone reductase (NADPH) activity"/>
    <property type="evidence" value="ECO:0007669"/>
    <property type="project" value="TreeGrafter"/>
</dbReference>
<reference evidence="4 5" key="1">
    <citation type="submission" date="2024-01" db="EMBL/GenBank/DDBJ databases">
        <title>Complete Genome Sequence of Alkalicoccus halolimnae BZ-SZ-XJ29T, a Moderately Halophilic Bacterium Isolated from a Salt Lake.</title>
        <authorList>
            <person name="Zhao B."/>
        </authorList>
    </citation>
    <scope>NUCLEOTIDE SEQUENCE [LARGE SCALE GENOMIC DNA]</scope>
    <source>
        <strain evidence="4 5">BZ-SZ-XJ29</strain>
    </source>
</reference>
<dbReference type="InterPro" id="IPR036291">
    <property type="entry name" value="NAD(P)-bd_dom_sf"/>
</dbReference>
<name>A0A5C7F7W2_9BACI</name>
<dbReference type="Pfam" id="PF00107">
    <property type="entry name" value="ADH_zinc_N"/>
    <property type="match status" value="1"/>
</dbReference>
<dbReference type="GO" id="GO:0070402">
    <property type="term" value="F:NADPH binding"/>
    <property type="evidence" value="ECO:0007669"/>
    <property type="project" value="TreeGrafter"/>
</dbReference>
<evidence type="ECO:0000256" key="1">
    <source>
        <dbReference type="ARBA" id="ARBA00022857"/>
    </source>
</evidence>
<dbReference type="EMBL" id="CP144914">
    <property type="protein sequence ID" value="WWD79697.1"/>
    <property type="molecule type" value="Genomic_DNA"/>
</dbReference>
<gene>
    <name evidence="4" type="ORF">FTX54_015060</name>
</gene>
<organism evidence="4 5">
    <name type="scientific">Alkalicoccus halolimnae</name>
    <dbReference type="NCBI Taxonomy" id="1667239"/>
    <lineage>
        <taxon>Bacteria</taxon>
        <taxon>Bacillati</taxon>
        <taxon>Bacillota</taxon>
        <taxon>Bacilli</taxon>
        <taxon>Bacillales</taxon>
        <taxon>Bacillaceae</taxon>
        <taxon>Alkalicoccus</taxon>
    </lineage>
</organism>
<dbReference type="InterPro" id="IPR020843">
    <property type="entry name" value="ER"/>
</dbReference>
<dbReference type="Pfam" id="PF08240">
    <property type="entry name" value="ADH_N"/>
    <property type="match status" value="1"/>
</dbReference>
<dbReference type="PANTHER" id="PTHR48106:SF13">
    <property type="entry name" value="QUINONE OXIDOREDUCTASE-RELATED"/>
    <property type="match status" value="1"/>
</dbReference>
<dbReference type="PANTHER" id="PTHR48106">
    <property type="entry name" value="QUINONE OXIDOREDUCTASE PIG3-RELATED"/>
    <property type="match status" value="1"/>
</dbReference>
<dbReference type="RefSeq" id="WP_147803641.1">
    <property type="nucleotide sequence ID" value="NZ_CP144914.1"/>
</dbReference>
<dbReference type="GO" id="GO:0005829">
    <property type="term" value="C:cytosol"/>
    <property type="evidence" value="ECO:0007669"/>
    <property type="project" value="TreeGrafter"/>
</dbReference>
<dbReference type="Gene3D" id="3.90.180.10">
    <property type="entry name" value="Medium-chain alcohol dehydrogenases, catalytic domain"/>
    <property type="match status" value="1"/>
</dbReference>
<dbReference type="GO" id="GO:0035925">
    <property type="term" value="F:mRNA 3'-UTR AU-rich region binding"/>
    <property type="evidence" value="ECO:0007669"/>
    <property type="project" value="TreeGrafter"/>
</dbReference>
<dbReference type="InterPro" id="IPR013149">
    <property type="entry name" value="ADH-like_C"/>
</dbReference>
<keyword evidence="2" id="KW-0560">Oxidoreductase</keyword>
<keyword evidence="5" id="KW-1185">Reference proteome</keyword>
<evidence type="ECO:0000256" key="2">
    <source>
        <dbReference type="ARBA" id="ARBA00023002"/>
    </source>
</evidence>
<dbReference type="SMART" id="SM00829">
    <property type="entry name" value="PKS_ER"/>
    <property type="match status" value="1"/>
</dbReference>
<dbReference type="SUPFAM" id="SSF50129">
    <property type="entry name" value="GroES-like"/>
    <property type="match status" value="1"/>
</dbReference>
<accession>A0A5C7F7W2</accession>
<dbReference type="SUPFAM" id="SSF51735">
    <property type="entry name" value="NAD(P)-binding Rossmann-fold domains"/>
    <property type="match status" value="1"/>
</dbReference>
<evidence type="ECO:0000313" key="5">
    <source>
        <dbReference type="Proteomes" id="UP000321816"/>
    </source>
</evidence>
<sequence length="324" mass="34068">MRAAVVPSFGPAEVLKIQQMEAPQPGRGAVTVRVKMAGLNFADVKTRAGKHGKKTPPFVTGIDCMGVVEETGPGVDHVQSGQRVIAFPLQGAHAEVVYVPGTLVFPIPDNISDEAAAACPIVSFTTYFLLHEVTRFQQGESILIHSAAGGVGLTAVQMAAAGGAELILGTSGSPEKHQAVYQAGAHYVLPRNDFHKDVLEHTNGRGVDVVIDGVGGATSEESLQCTAGYGRMAIFGNLSGSAANISSPDLVASCRSVLGFSFGTTRVQQPHRAKAAADFVIPMIAEKKLTFPIHAIKPLDAIPEAHEEMESGKIVGKILIDMER</sequence>
<dbReference type="OrthoDB" id="9787435at2"/>
<dbReference type="AlphaFoldDB" id="A0A5C7F7W2"/>
<dbReference type="InterPro" id="IPR011032">
    <property type="entry name" value="GroES-like_sf"/>
</dbReference>
<dbReference type="InterPro" id="IPR013154">
    <property type="entry name" value="ADH-like_N"/>
</dbReference>
<evidence type="ECO:0000259" key="3">
    <source>
        <dbReference type="SMART" id="SM00829"/>
    </source>
</evidence>
<evidence type="ECO:0000313" key="4">
    <source>
        <dbReference type="EMBL" id="WWD79697.1"/>
    </source>
</evidence>
<dbReference type="Proteomes" id="UP000321816">
    <property type="component" value="Chromosome"/>
</dbReference>